<reference evidence="6 7" key="1">
    <citation type="submission" date="2024-02" db="EMBL/GenBank/DDBJ databases">
        <title>Discinaceae phylogenomics.</title>
        <authorList>
            <person name="Dirks A.C."/>
            <person name="James T.Y."/>
        </authorList>
    </citation>
    <scope>NUCLEOTIDE SEQUENCE [LARGE SCALE GENOMIC DNA]</scope>
    <source>
        <strain evidence="6 7">ACD0624</strain>
    </source>
</reference>
<dbReference type="Proteomes" id="UP001447188">
    <property type="component" value="Unassembled WGS sequence"/>
</dbReference>
<dbReference type="InterPro" id="IPR048748">
    <property type="entry name" value="SLS1_KH2"/>
</dbReference>
<comment type="caution">
    <text evidence="6">The sequence shown here is derived from an EMBL/GenBank/DDBJ whole genome shotgun (WGS) entry which is preliminary data.</text>
</comment>
<feature type="region of interest" description="Disordered" evidence="1">
    <location>
        <begin position="62"/>
        <end position="84"/>
    </location>
</feature>
<feature type="domain" description="SLS1 first KH" evidence="2">
    <location>
        <begin position="194"/>
        <end position="256"/>
    </location>
</feature>
<accession>A0ABR3GAJ3</accession>
<evidence type="ECO:0000259" key="5">
    <source>
        <dbReference type="Pfam" id="PF20778"/>
    </source>
</evidence>
<protein>
    <submittedName>
        <fullName evidence="6">Uncharacterized protein</fullName>
    </submittedName>
</protein>
<feature type="compositionally biased region" description="Polar residues" evidence="1">
    <location>
        <begin position="720"/>
        <end position="731"/>
    </location>
</feature>
<dbReference type="InterPro" id="IPR032741">
    <property type="entry name" value="Sls1_KH-1"/>
</dbReference>
<feature type="domain" description="SLS1 N-terminal" evidence="3">
    <location>
        <begin position="105"/>
        <end position="179"/>
    </location>
</feature>
<name>A0ABR3GAJ3_9PEZI</name>
<gene>
    <name evidence="6" type="ORF">Q9L58_008127</name>
</gene>
<sequence length="772" mass="86748">MPPPPSGFSSFAICLRCQFRYSYRLQLPRRTALPPLRLHSAAFFTTTPLSGANTPIVILEPPGPRKSLHKYGPPPRKPDALDDSNLNSGIQQLLTFEFEDKNVLDATHMEISLYRPEKTRVSKERYQQMFQDLDNAFLRPQVLEYCSRTMPIGGGTLGRFSKKKEILNEILRNRWGIEVTDEIAEREDVVRCKVIESSRRDIFFMIGEDGHVLRRWAEEYSTRISVNVQTSFLQLSGSLANIERIEGEIEAMLKNIITEDVDLSWVLRLEKFNEEFISPIARITNTFIEKLDGNIIRVVTLGPERNAIEDACRLLFTSLDLQFRSSYSLLYNSPRGQESTKGALYPFTEDPSLPWRFRGRDWARWRDVRNKLLPSGAAPGPAPGQEDSTIIKMQDDRSLDGFGEVRKILDESADLEALELEGQQVHPVEYQVALGCLLHDSDGHNMIKGPQALEGFIKEERLRVLCHDFPGVSFIARMPRSRTQPPLDRIGQPKLLEDGAAYSFILKFAPSPWSNPDTFELFPPLEMTLKVDAFSGEAQDPRLVAVHSESVADLLMPSRNCDLRFLRRVSVPLNLGVSVLDLAGGGGGITEEEMARFINESNLNPSSNNKLRASPQIKVSIPPFMMQRSPSSPTEEIDYIFTGMEFRRELKFDWEGFYMHHTVVEGGISGGKKTEIKLICKAVPKVGGLEVNRGEELESGALESGVSGIEPEADPETPQKLENQQSQTHDSGTPAGVSDTVFLSFVKSTMKLVESLERRLSDSTRSGSGVLR</sequence>
<keyword evidence="7" id="KW-1185">Reference proteome</keyword>
<dbReference type="InterPro" id="IPR048401">
    <property type="entry name" value="SLS1_C"/>
</dbReference>
<organism evidence="6 7">
    <name type="scientific">Discina gigas</name>
    <dbReference type="NCBI Taxonomy" id="1032678"/>
    <lineage>
        <taxon>Eukaryota</taxon>
        <taxon>Fungi</taxon>
        <taxon>Dikarya</taxon>
        <taxon>Ascomycota</taxon>
        <taxon>Pezizomycotina</taxon>
        <taxon>Pezizomycetes</taxon>
        <taxon>Pezizales</taxon>
        <taxon>Discinaceae</taxon>
        <taxon>Discina</taxon>
    </lineage>
</organism>
<dbReference type="Pfam" id="PF20777">
    <property type="entry name" value="KH_SLS1_2"/>
    <property type="match status" value="1"/>
</dbReference>
<evidence type="ECO:0000313" key="6">
    <source>
        <dbReference type="EMBL" id="KAL0632969.1"/>
    </source>
</evidence>
<evidence type="ECO:0000259" key="4">
    <source>
        <dbReference type="Pfam" id="PF20777"/>
    </source>
</evidence>
<dbReference type="Pfam" id="PF20776">
    <property type="entry name" value="SLS1_N"/>
    <property type="match status" value="1"/>
</dbReference>
<feature type="domain" description="SLS1 C-terminal" evidence="5">
    <location>
        <begin position="352"/>
        <end position="683"/>
    </location>
</feature>
<evidence type="ECO:0000259" key="2">
    <source>
        <dbReference type="Pfam" id="PF14611"/>
    </source>
</evidence>
<dbReference type="Pfam" id="PF20778">
    <property type="entry name" value="SLS1_C"/>
    <property type="match status" value="1"/>
</dbReference>
<dbReference type="EMBL" id="JBBBZM010000142">
    <property type="protein sequence ID" value="KAL0632969.1"/>
    <property type="molecule type" value="Genomic_DNA"/>
</dbReference>
<proteinExistence type="predicted"/>
<dbReference type="Pfam" id="PF14611">
    <property type="entry name" value="KH_SLS1_1"/>
    <property type="match status" value="1"/>
</dbReference>
<evidence type="ECO:0000313" key="7">
    <source>
        <dbReference type="Proteomes" id="UP001447188"/>
    </source>
</evidence>
<feature type="region of interest" description="Disordered" evidence="1">
    <location>
        <begin position="700"/>
        <end position="737"/>
    </location>
</feature>
<dbReference type="InterPro" id="IPR048400">
    <property type="entry name" value="SLS1_N"/>
</dbReference>
<feature type="domain" description="SLS1 second KH" evidence="4">
    <location>
        <begin position="260"/>
        <end position="317"/>
    </location>
</feature>
<evidence type="ECO:0000259" key="3">
    <source>
        <dbReference type="Pfam" id="PF20776"/>
    </source>
</evidence>
<evidence type="ECO:0000256" key="1">
    <source>
        <dbReference type="SAM" id="MobiDB-lite"/>
    </source>
</evidence>